<dbReference type="PRINTS" id="PR00300">
    <property type="entry name" value="CLPPROTEASEA"/>
</dbReference>
<dbReference type="Pfam" id="PF17863">
    <property type="entry name" value="AAA_lid_2"/>
    <property type="match status" value="1"/>
</dbReference>
<dbReference type="Gene3D" id="1.10.8.80">
    <property type="entry name" value="Magnesium chelatase subunit I, C-Terminal domain"/>
    <property type="match status" value="1"/>
</dbReference>
<evidence type="ECO:0000313" key="2">
    <source>
        <dbReference type="EMBL" id="QDU32374.1"/>
    </source>
</evidence>
<dbReference type="InterPro" id="IPR027417">
    <property type="entry name" value="P-loop_NTPase"/>
</dbReference>
<dbReference type="SMART" id="SM00382">
    <property type="entry name" value="AAA"/>
    <property type="match status" value="1"/>
</dbReference>
<dbReference type="InterPro" id="IPR003593">
    <property type="entry name" value="AAA+_ATPase"/>
</dbReference>
<evidence type="ECO:0000259" key="1">
    <source>
        <dbReference type="SMART" id="SM00382"/>
    </source>
</evidence>
<dbReference type="AlphaFoldDB" id="A0A517YQ71"/>
<dbReference type="KEGG" id="pcor:KS4_04060"/>
<dbReference type="InterPro" id="IPR041628">
    <property type="entry name" value="ChlI/MoxR_AAA_lid"/>
</dbReference>
<accession>A0A517YQ71</accession>
<dbReference type="InterPro" id="IPR050764">
    <property type="entry name" value="CbbQ/NirQ/NorQ/GpvN"/>
</dbReference>
<dbReference type="InterPro" id="IPR001270">
    <property type="entry name" value="ClpA/B"/>
</dbReference>
<dbReference type="InterPro" id="IPR011703">
    <property type="entry name" value="ATPase_AAA-3"/>
</dbReference>
<sequence length="345" mass="38200">MNEQTVENGAVQGADLEQQAALFRREFTAIRNEVEKVIIGQARVVGSVLTAMFCGGNVLLEGVPGLGKTELVKALSRVLELDFSRIQFTPDLMPADIIGTNVMANKENEGGSGGGYRIEFRKGPIFTQLLLADEINRATPKTQSALLETMQEKTVTVSGRTYQLELPFFVLATQNPLEQEGTYPLPEAQLDRFMFKVNVPFLEREGLNEVVNRTILKRSQPIGKVIDGKRIMELGKILEQVVVTDSVRDFACRLVLATHPHSEFASDEVKNFVNWGASPRAAQALIKAARVKALAEGRVHVAHEDVQAWAVEVLQHRVLLNYDGQAERIDVAQLVEQIVGNLIKM</sequence>
<dbReference type="GO" id="GO:0016887">
    <property type="term" value="F:ATP hydrolysis activity"/>
    <property type="evidence" value="ECO:0007669"/>
    <property type="project" value="InterPro"/>
</dbReference>
<dbReference type="PANTHER" id="PTHR42759:SF1">
    <property type="entry name" value="MAGNESIUM-CHELATASE SUBUNIT CHLD"/>
    <property type="match status" value="1"/>
</dbReference>
<evidence type="ECO:0000313" key="3">
    <source>
        <dbReference type="Proteomes" id="UP000317369"/>
    </source>
</evidence>
<keyword evidence="3" id="KW-1185">Reference proteome</keyword>
<dbReference type="Gene3D" id="3.40.50.300">
    <property type="entry name" value="P-loop containing nucleotide triphosphate hydrolases"/>
    <property type="match status" value="1"/>
</dbReference>
<dbReference type="PIRSF" id="PIRSF002849">
    <property type="entry name" value="AAA_ATPase_chaperone_MoxR_prd"/>
    <property type="match status" value="1"/>
</dbReference>
<gene>
    <name evidence="2" type="ORF">KS4_04060</name>
</gene>
<dbReference type="SUPFAM" id="SSF52540">
    <property type="entry name" value="P-loop containing nucleoside triphosphate hydrolases"/>
    <property type="match status" value="1"/>
</dbReference>
<proteinExistence type="predicted"/>
<dbReference type="OrthoDB" id="9773454at2"/>
<dbReference type="RefSeq" id="WP_145073840.1">
    <property type="nucleotide sequence ID" value="NZ_CP036425.1"/>
</dbReference>
<protein>
    <submittedName>
        <fullName evidence="2">ATPase family associated with various cellular activities (AAA)</fullName>
    </submittedName>
</protein>
<name>A0A517YQ71_9BACT</name>
<dbReference type="CDD" id="cd00009">
    <property type="entry name" value="AAA"/>
    <property type="match status" value="1"/>
</dbReference>
<dbReference type="Pfam" id="PF07726">
    <property type="entry name" value="AAA_3"/>
    <property type="match status" value="1"/>
</dbReference>
<dbReference type="PANTHER" id="PTHR42759">
    <property type="entry name" value="MOXR FAMILY PROTEIN"/>
    <property type="match status" value="1"/>
</dbReference>
<reference evidence="2 3" key="1">
    <citation type="submission" date="2019-02" db="EMBL/GenBank/DDBJ databases">
        <title>Deep-cultivation of Planctomycetes and their phenomic and genomic characterization uncovers novel biology.</title>
        <authorList>
            <person name="Wiegand S."/>
            <person name="Jogler M."/>
            <person name="Boedeker C."/>
            <person name="Pinto D."/>
            <person name="Vollmers J."/>
            <person name="Rivas-Marin E."/>
            <person name="Kohn T."/>
            <person name="Peeters S.H."/>
            <person name="Heuer A."/>
            <person name="Rast P."/>
            <person name="Oberbeckmann S."/>
            <person name="Bunk B."/>
            <person name="Jeske O."/>
            <person name="Meyerdierks A."/>
            <person name="Storesund J.E."/>
            <person name="Kallscheuer N."/>
            <person name="Luecker S."/>
            <person name="Lage O.M."/>
            <person name="Pohl T."/>
            <person name="Merkel B.J."/>
            <person name="Hornburger P."/>
            <person name="Mueller R.-W."/>
            <person name="Bruemmer F."/>
            <person name="Labrenz M."/>
            <person name="Spormann A.M."/>
            <person name="Op den Camp H."/>
            <person name="Overmann J."/>
            <person name="Amann R."/>
            <person name="Jetten M.S.M."/>
            <person name="Mascher T."/>
            <person name="Medema M.H."/>
            <person name="Devos D.P."/>
            <person name="Kaster A.-K."/>
            <person name="Ovreas L."/>
            <person name="Rohde M."/>
            <person name="Galperin M.Y."/>
            <person name="Jogler C."/>
        </authorList>
    </citation>
    <scope>NUCLEOTIDE SEQUENCE [LARGE SCALE GENOMIC DNA]</scope>
    <source>
        <strain evidence="2 3">KS4</strain>
    </source>
</reference>
<dbReference type="Proteomes" id="UP000317369">
    <property type="component" value="Chromosome"/>
</dbReference>
<dbReference type="GO" id="GO:0005524">
    <property type="term" value="F:ATP binding"/>
    <property type="evidence" value="ECO:0007669"/>
    <property type="project" value="InterPro"/>
</dbReference>
<organism evidence="2 3">
    <name type="scientific">Poriferisphaera corsica</name>
    <dbReference type="NCBI Taxonomy" id="2528020"/>
    <lineage>
        <taxon>Bacteria</taxon>
        <taxon>Pseudomonadati</taxon>
        <taxon>Planctomycetota</taxon>
        <taxon>Phycisphaerae</taxon>
        <taxon>Phycisphaerales</taxon>
        <taxon>Phycisphaeraceae</taxon>
        <taxon>Poriferisphaera</taxon>
    </lineage>
</organism>
<feature type="domain" description="AAA+ ATPase" evidence="1">
    <location>
        <begin position="54"/>
        <end position="203"/>
    </location>
</feature>
<dbReference type="EMBL" id="CP036425">
    <property type="protein sequence ID" value="QDU32374.1"/>
    <property type="molecule type" value="Genomic_DNA"/>
</dbReference>